<protein>
    <submittedName>
        <fullName evidence="3">Methyltransferase domain-containing protein</fullName>
    </submittedName>
</protein>
<evidence type="ECO:0000259" key="2">
    <source>
        <dbReference type="Pfam" id="PF13649"/>
    </source>
</evidence>
<dbReference type="CDD" id="cd02440">
    <property type="entry name" value="AdoMet_MTases"/>
    <property type="match status" value="1"/>
</dbReference>
<sequence>MTATHSATAPDPGHDANPGPDHVRATRTFYDTIAEDYAAHFRDILATMPLDRALLAGYAELVGPGGRVADVGCGPGRVTAHLASLGLSVFGLDLSEGMLTIARRENPGLRFEQGSMLSLDLPDGSLAGVVSYYSTIHLPEDELPAAFAEFLRVLAPGGHLLVAFQVGDEPRRHQEPFGHRVSLDFRRRRPELIAGLLEAAGFTLVLRTVRAADTELGESTPQALLIARAPRDTP</sequence>
<gene>
    <name evidence="3" type="ORF">AB0D65_15025</name>
</gene>
<evidence type="ECO:0000256" key="1">
    <source>
        <dbReference type="SAM" id="MobiDB-lite"/>
    </source>
</evidence>
<dbReference type="Pfam" id="PF13649">
    <property type="entry name" value="Methyltransf_25"/>
    <property type="match status" value="1"/>
</dbReference>
<keyword evidence="3" id="KW-0489">Methyltransferase</keyword>
<dbReference type="SUPFAM" id="SSF53335">
    <property type="entry name" value="S-adenosyl-L-methionine-dependent methyltransferases"/>
    <property type="match status" value="1"/>
</dbReference>
<keyword evidence="3" id="KW-0808">Transferase</keyword>
<dbReference type="InterPro" id="IPR041698">
    <property type="entry name" value="Methyltransf_25"/>
</dbReference>
<feature type="domain" description="Methyltransferase" evidence="2">
    <location>
        <begin position="68"/>
        <end position="158"/>
    </location>
</feature>
<keyword evidence="4" id="KW-1185">Reference proteome</keyword>
<reference evidence="3 4" key="1">
    <citation type="submission" date="2024-06" db="EMBL/GenBank/DDBJ databases">
        <title>The Natural Products Discovery Center: Release of the First 8490 Sequenced Strains for Exploring Actinobacteria Biosynthetic Diversity.</title>
        <authorList>
            <person name="Kalkreuter E."/>
            <person name="Kautsar S.A."/>
            <person name="Yang D."/>
            <person name="Bader C.D."/>
            <person name="Teijaro C.N."/>
            <person name="Fluegel L."/>
            <person name="Davis C.M."/>
            <person name="Simpson J.R."/>
            <person name="Lauterbach L."/>
            <person name="Steele A.D."/>
            <person name="Gui C."/>
            <person name="Meng S."/>
            <person name="Li G."/>
            <person name="Viehrig K."/>
            <person name="Ye F."/>
            <person name="Su P."/>
            <person name="Kiefer A.F."/>
            <person name="Nichols A."/>
            <person name="Cepeda A.J."/>
            <person name="Yan W."/>
            <person name="Fan B."/>
            <person name="Jiang Y."/>
            <person name="Adhikari A."/>
            <person name="Zheng C.-J."/>
            <person name="Schuster L."/>
            <person name="Cowan T.M."/>
            <person name="Smanski M.J."/>
            <person name="Chevrette M.G."/>
            <person name="De Carvalho L.P.S."/>
            <person name="Shen B."/>
        </authorList>
    </citation>
    <scope>NUCLEOTIDE SEQUENCE [LARGE SCALE GENOMIC DNA]</scope>
    <source>
        <strain evidence="3 4">NPDC048274</strain>
    </source>
</reference>
<dbReference type="InterPro" id="IPR050508">
    <property type="entry name" value="Methyltransf_Superfamily"/>
</dbReference>
<evidence type="ECO:0000313" key="3">
    <source>
        <dbReference type="EMBL" id="MEU9352293.1"/>
    </source>
</evidence>
<proteinExistence type="predicted"/>
<dbReference type="Gene3D" id="3.40.50.150">
    <property type="entry name" value="Vaccinia Virus protein VP39"/>
    <property type="match status" value="1"/>
</dbReference>
<name>A0ABV3E567_9ACTN</name>
<comment type="caution">
    <text evidence="3">The sequence shown here is derived from an EMBL/GenBank/DDBJ whole genome shotgun (WGS) entry which is preliminary data.</text>
</comment>
<dbReference type="PANTHER" id="PTHR42912">
    <property type="entry name" value="METHYLTRANSFERASE"/>
    <property type="match status" value="1"/>
</dbReference>
<evidence type="ECO:0000313" key="4">
    <source>
        <dbReference type="Proteomes" id="UP001551582"/>
    </source>
</evidence>
<dbReference type="RefSeq" id="WP_359980256.1">
    <property type="nucleotide sequence ID" value="NZ_JBEZLS010000009.1"/>
</dbReference>
<dbReference type="GO" id="GO:0032259">
    <property type="term" value="P:methylation"/>
    <property type="evidence" value="ECO:0007669"/>
    <property type="project" value="UniProtKB-KW"/>
</dbReference>
<dbReference type="GO" id="GO:0008168">
    <property type="term" value="F:methyltransferase activity"/>
    <property type="evidence" value="ECO:0007669"/>
    <property type="project" value="UniProtKB-KW"/>
</dbReference>
<accession>A0ABV3E567</accession>
<organism evidence="3 4">
    <name type="scientific">Streptomyces griseoloalbus</name>
    <dbReference type="NCBI Taxonomy" id="67303"/>
    <lineage>
        <taxon>Bacteria</taxon>
        <taxon>Bacillati</taxon>
        <taxon>Actinomycetota</taxon>
        <taxon>Actinomycetes</taxon>
        <taxon>Kitasatosporales</taxon>
        <taxon>Streptomycetaceae</taxon>
        <taxon>Streptomyces</taxon>
    </lineage>
</organism>
<dbReference type="InterPro" id="IPR029063">
    <property type="entry name" value="SAM-dependent_MTases_sf"/>
</dbReference>
<dbReference type="EMBL" id="JBEZLS010000009">
    <property type="protein sequence ID" value="MEU9352293.1"/>
    <property type="molecule type" value="Genomic_DNA"/>
</dbReference>
<feature type="region of interest" description="Disordered" evidence="1">
    <location>
        <begin position="1"/>
        <end position="23"/>
    </location>
</feature>
<dbReference type="Proteomes" id="UP001551582">
    <property type="component" value="Unassembled WGS sequence"/>
</dbReference>